<dbReference type="InterPro" id="IPR037523">
    <property type="entry name" value="VOC_core"/>
</dbReference>
<dbReference type="PROSITE" id="PS51819">
    <property type="entry name" value="VOC"/>
    <property type="match status" value="1"/>
</dbReference>
<accession>A0A127A5C1</accession>
<keyword evidence="3" id="KW-1185">Reference proteome</keyword>
<dbReference type="Proteomes" id="UP000070134">
    <property type="component" value="Chromosome"/>
</dbReference>
<dbReference type="KEGG" id="satk:SA2016_3867"/>
<gene>
    <name evidence="2" type="ORF">SA2016_3867</name>
</gene>
<dbReference type="RefSeq" id="WP_066501322.1">
    <property type="nucleotide sequence ID" value="NZ_BJMO01000006.1"/>
</dbReference>
<name>A0A127A5C1_9MICC</name>
<dbReference type="SUPFAM" id="SSF54593">
    <property type="entry name" value="Glyoxalase/Bleomycin resistance protein/Dihydroxybiphenyl dioxygenase"/>
    <property type="match status" value="1"/>
</dbReference>
<organism evidence="2 3">
    <name type="scientific">Sinomonas atrocyanea</name>
    <dbReference type="NCBI Taxonomy" id="37927"/>
    <lineage>
        <taxon>Bacteria</taxon>
        <taxon>Bacillati</taxon>
        <taxon>Actinomycetota</taxon>
        <taxon>Actinomycetes</taxon>
        <taxon>Micrococcales</taxon>
        <taxon>Micrococcaceae</taxon>
        <taxon>Sinomonas</taxon>
    </lineage>
</organism>
<dbReference type="EMBL" id="CP014518">
    <property type="protein sequence ID" value="AMM34523.1"/>
    <property type="molecule type" value="Genomic_DNA"/>
</dbReference>
<proteinExistence type="predicted"/>
<dbReference type="InterPro" id="IPR029068">
    <property type="entry name" value="Glyas_Bleomycin-R_OHBP_Dase"/>
</dbReference>
<feature type="domain" description="VOC" evidence="1">
    <location>
        <begin position="2"/>
        <end position="116"/>
    </location>
</feature>
<dbReference type="STRING" id="37927.SA2016_3867"/>
<evidence type="ECO:0000313" key="2">
    <source>
        <dbReference type="EMBL" id="AMM34523.1"/>
    </source>
</evidence>
<reference evidence="2 3" key="1">
    <citation type="submission" date="2016-02" db="EMBL/GenBank/DDBJ databases">
        <title>Complete genome of Sinomonas atrocyanea KCTC 3377.</title>
        <authorList>
            <person name="Kim K.M."/>
        </authorList>
    </citation>
    <scope>NUCLEOTIDE SEQUENCE [LARGE SCALE GENOMIC DNA]</scope>
    <source>
        <strain evidence="2 3">KCTC 3377</strain>
    </source>
</reference>
<dbReference type="AlphaFoldDB" id="A0A127A5C1"/>
<dbReference type="CDD" id="cd06587">
    <property type="entry name" value="VOC"/>
    <property type="match status" value="1"/>
</dbReference>
<evidence type="ECO:0000313" key="3">
    <source>
        <dbReference type="Proteomes" id="UP000070134"/>
    </source>
</evidence>
<evidence type="ECO:0000259" key="1">
    <source>
        <dbReference type="PROSITE" id="PS51819"/>
    </source>
</evidence>
<sequence>MRITSVAFDTDDLGRAESFYGSVLGLPTRYGDGALTVQAGASRLVLREGDPGPGRQHLAFTIPRLMFDTAKRWISERVPLLRDSEGRDDFETSPHWNAHSLYFEDADGNILEFIIRRDIADDRTGPFRPEHVLAISEVGVPVGDVPAVAARAEAAFGIEAYGTGTSDFRPIGNVEGLLILVAPGRHWFPTTVPSGSTSLSVHIVGKAAGSLEPAHGITIHSDIMRI</sequence>
<dbReference type="OrthoDB" id="9798430at2"/>
<protein>
    <recommendedName>
        <fullName evidence="1">VOC domain-containing protein</fullName>
    </recommendedName>
</protein>
<dbReference type="Gene3D" id="3.10.180.10">
    <property type="entry name" value="2,3-Dihydroxybiphenyl 1,2-Dioxygenase, domain 1"/>
    <property type="match status" value="1"/>
</dbReference>